<gene>
    <name evidence="2" type="ORF">SARC_02910</name>
</gene>
<keyword evidence="1" id="KW-0472">Membrane</keyword>
<evidence type="ECO:0000313" key="2">
    <source>
        <dbReference type="EMBL" id="KNC84871.1"/>
    </source>
</evidence>
<keyword evidence="1" id="KW-1133">Transmembrane helix</keyword>
<name>A0A0L0G7L2_9EUKA</name>
<accession>A0A0L0G7L2</accession>
<evidence type="ECO:0000256" key="1">
    <source>
        <dbReference type="SAM" id="Phobius"/>
    </source>
</evidence>
<proteinExistence type="predicted"/>
<dbReference type="OrthoDB" id="1046782at2759"/>
<dbReference type="AlphaFoldDB" id="A0A0L0G7L2"/>
<dbReference type="RefSeq" id="XP_014158773.1">
    <property type="nucleotide sequence ID" value="XM_014303298.1"/>
</dbReference>
<protein>
    <recommendedName>
        <fullName evidence="4">Phosphatidylinositol-specific phospholipase C X domain-containing protein</fullName>
    </recommendedName>
</protein>
<dbReference type="eggNOG" id="KOG4306">
    <property type="taxonomic scope" value="Eukaryota"/>
</dbReference>
<reference evidence="2 3" key="1">
    <citation type="submission" date="2011-02" db="EMBL/GenBank/DDBJ databases">
        <title>The Genome Sequence of Sphaeroforma arctica JP610.</title>
        <authorList>
            <consortium name="The Broad Institute Genome Sequencing Platform"/>
            <person name="Russ C."/>
            <person name="Cuomo C."/>
            <person name="Young S.K."/>
            <person name="Zeng Q."/>
            <person name="Gargeya S."/>
            <person name="Alvarado L."/>
            <person name="Berlin A."/>
            <person name="Chapman S.B."/>
            <person name="Chen Z."/>
            <person name="Freedman E."/>
            <person name="Gellesch M."/>
            <person name="Goldberg J."/>
            <person name="Griggs A."/>
            <person name="Gujja S."/>
            <person name="Heilman E."/>
            <person name="Heiman D."/>
            <person name="Howarth C."/>
            <person name="Mehta T."/>
            <person name="Neiman D."/>
            <person name="Pearson M."/>
            <person name="Roberts A."/>
            <person name="Saif S."/>
            <person name="Shea T."/>
            <person name="Shenoy N."/>
            <person name="Sisk P."/>
            <person name="Stolte C."/>
            <person name="Sykes S."/>
            <person name="White J."/>
            <person name="Yandava C."/>
            <person name="Burger G."/>
            <person name="Gray M.W."/>
            <person name="Holland P.W.H."/>
            <person name="King N."/>
            <person name="Lang F.B.F."/>
            <person name="Roger A.J."/>
            <person name="Ruiz-Trillo I."/>
            <person name="Haas B."/>
            <person name="Nusbaum C."/>
            <person name="Birren B."/>
        </authorList>
    </citation>
    <scope>NUCLEOTIDE SEQUENCE [LARGE SCALE GENOMIC DNA]</scope>
    <source>
        <strain evidence="2 3">JP610</strain>
    </source>
</reference>
<organism evidence="2 3">
    <name type="scientific">Sphaeroforma arctica JP610</name>
    <dbReference type="NCBI Taxonomy" id="667725"/>
    <lineage>
        <taxon>Eukaryota</taxon>
        <taxon>Ichthyosporea</taxon>
        <taxon>Ichthyophonida</taxon>
        <taxon>Sphaeroforma</taxon>
    </lineage>
</organism>
<dbReference type="GeneID" id="25903414"/>
<dbReference type="PANTHER" id="PTHR13593:SF113">
    <property type="entry name" value="SI:DKEY-266F7.9"/>
    <property type="match status" value="1"/>
</dbReference>
<dbReference type="SUPFAM" id="SSF51695">
    <property type="entry name" value="PLC-like phosphodiesterases"/>
    <property type="match status" value="1"/>
</dbReference>
<dbReference type="InterPro" id="IPR051057">
    <property type="entry name" value="PI-PLC_domain"/>
</dbReference>
<dbReference type="EMBL" id="KQ241734">
    <property type="protein sequence ID" value="KNC84871.1"/>
    <property type="molecule type" value="Genomic_DNA"/>
</dbReference>
<dbReference type="InterPro" id="IPR017946">
    <property type="entry name" value="PLC-like_Pdiesterase_TIM-brl"/>
</dbReference>
<dbReference type="GO" id="GO:0008081">
    <property type="term" value="F:phosphoric diester hydrolase activity"/>
    <property type="evidence" value="ECO:0007669"/>
    <property type="project" value="InterPro"/>
</dbReference>
<dbReference type="PANTHER" id="PTHR13593">
    <property type="match status" value="1"/>
</dbReference>
<dbReference type="Gene3D" id="3.20.20.190">
    <property type="entry name" value="Phosphatidylinositol (PI) phosphodiesterase"/>
    <property type="match status" value="1"/>
</dbReference>
<evidence type="ECO:0008006" key="4">
    <source>
        <dbReference type="Google" id="ProtNLM"/>
    </source>
</evidence>
<dbReference type="GO" id="GO:0006629">
    <property type="term" value="P:lipid metabolic process"/>
    <property type="evidence" value="ECO:0007669"/>
    <property type="project" value="InterPro"/>
</dbReference>
<dbReference type="STRING" id="667725.A0A0L0G7L2"/>
<feature type="transmembrane region" description="Helical" evidence="1">
    <location>
        <begin position="55"/>
        <end position="77"/>
    </location>
</feature>
<evidence type="ECO:0000313" key="3">
    <source>
        <dbReference type="Proteomes" id="UP000054560"/>
    </source>
</evidence>
<sequence>MTTSYGSIADSPRAQSINDTSQEHILPTVRVSATSRNVLTNAPLFHNTRSHGRGWVCRIAQCVAMLSVVVALVLVWARVQLYMGMASMNYRPECVATIANESATVAVQENLMTAEVVTMVTANPSVEYQSWMSDHYFQIQNRTLADLLLPGTHDSAGYRLLGGTLYNIDPLINILVRAATALHLPLEKMIVKWSQTQSVNIYQQLIGGVRYLDLRTVWDGRIWRIYHGVAGDPLTSILNSIISFQDNHRNEVLVIELAVYSGSHGGDVCALARLVKAKLGRFLLDGSHNLANTTIGSMVCS</sequence>
<keyword evidence="3" id="KW-1185">Reference proteome</keyword>
<dbReference type="Proteomes" id="UP000054560">
    <property type="component" value="Unassembled WGS sequence"/>
</dbReference>
<keyword evidence="1" id="KW-0812">Transmembrane</keyword>